<comment type="catalytic activity">
    <reaction evidence="9">
        <text>S-methyl-5'-thioadenosine + phosphate = 5-(methylsulfanyl)-alpha-D-ribose 1-phosphate + adenine</text>
        <dbReference type="Rhea" id="RHEA:11852"/>
        <dbReference type="ChEBI" id="CHEBI:16708"/>
        <dbReference type="ChEBI" id="CHEBI:17509"/>
        <dbReference type="ChEBI" id="CHEBI:43474"/>
        <dbReference type="ChEBI" id="CHEBI:58533"/>
        <dbReference type="EC" id="2.4.2.28"/>
    </reaction>
    <physiologicalReaction direction="left-to-right" evidence="9">
        <dbReference type="Rhea" id="RHEA:11853"/>
    </physiologicalReaction>
</comment>
<dbReference type="InterPro" id="IPR003730">
    <property type="entry name" value="Cu_polyphenol_OxRdtase"/>
</dbReference>
<name>A0ABX7M129_9RHOO</name>
<keyword evidence="5" id="KW-0378">Hydrolase</keyword>
<comment type="catalytic activity">
    <reaction evidence="8">
        <text>adenosine + phosphate = alpha-D-ribose 1-phosphate + adenine</text>
        <dbReference type="Rhea" id="RHEA:27642"/>
        <dbReference type="ChEBI" id="CHEBI:16335"/>
        <dbReference type="ChEBI" id="CHEBI:16708"/>
        <dbReference type="ChEBI" id="CHEBI:43474"/>
        <dbReference type="ChEBI" id="CHEBI:57720"/>
        <dbReference type="EC" id="2.4.2.1"/>
    </reaction>
    <physiologicalReaction direction="left-to-right" evidence="8">
        <dbReference type="Rhea" id="RHEA:27643"/>
    </physiologicalReaction>
</comment>
<dbReference type="RefSeq" id="WP_206253070.1">
    <property type="nucleotide sequence ID" value="NZ_CP071060.1"/>
</dbReference>
<dbReference type="NCBIfam" id="TIGR00726">
    <property type="entry name" value="peptidoglycan editing factor PgeF"/>
    <property type="match status" value="1"/>
</dbReference>
<evidence type="ECO:0000256" key="7">
    <source>
        <dbReference type="ARBA" id="ARBA00047989"/>
    </source>
</evidence>
<reference evidence="11 12" key="1">
    <citation type="submission" date="2021-02" db="EMBL/GenBank/DDBJ databases">
        <title>Niveibacterium changnyeongensis HC41.</title>
        <authorList>
            <person name="Kang M."/>
        </authorList>
    </citation>
    <scope>NUCLEOTIDE SEQUENCE [LARGE SCALE GENOMIC DNA]</scope>
    <source>
        <strain evidence="11 12">HC41</strain>
    </source>
</reference>
<dbReference type="SUPFAM" id="SSF64438">
    <property type="entry name" value="CNF1/YfiH-like putative cysteine hydrolases"/>
    <property type="match status" value="1"/>
</dbReference>
<evidence type="ECO:0000256" key="4">
    <source>
        <dbReference type="ARBA" id="ARBA00022723"/>
    </source>
</evidence>
<evidence type="ECO:0000313" key="11">
    <source>
        <dbReference type="EMBL" id="QSI75477.1"/>
    </source>
</evidence>
<keyword evidence="4" id="KW-0479">Metal-binding</keyword>
<accession>A0ABX7M129</accession>
<comment type="catalytic activity">
    <reaction evidence="7">
        <text>adenosine + H2O + H(+) = inosine + NH4(+)</text>
        <dbReference type="Rhea" id="RHEA:24408"/>
        <dbReference type="ChEBI" id="CHEBI:15377"/>
        <dbReference type="ChEBI" id="CHEBI:15378"/>
        <dbReference type="ChEBI" id="CHEBI:16335"/>
        <dbReference type="ChEBI" id="CHEBI:17596"/>
        <dbReference type="ChEBI" id="CHEBI:28938"/>
        <dbReference type="EC" id="3.5.4.4"/>
    </reaction>
    <physiologicalReaction direction="left-to-right" evidence="7">
        <dbReference type="Rhea" id="RHEA:24409"/>
    </physiologicalReaction>
</comment>
<dbReference type="InterPro" id="IPR038371">
    <property type="entry name" value="Cu_polyphenol_OxRdtase_sf"/>
</dbReference>
<dbReference type="Gene3D" id="3.60.140.10">
    <property type="entry name" value="CNF1/YfiH-like putative cysteine hydrolases"/>
    <property type="match status" value="1"/>
</dbReference>
<sequence>MNDWIIPDWPAPPSVRAIFTTRKGGVSLAPYADLNLGTHVGDDPAAVSANRARVRALLPAEPCWLEQVHGVTVVDAALPAERRADAAFVAVPDVPCVVMVADCLPVIFCNRAGTVVAAAHAGWRGLLDGVLEATLAKMGVPVSDVIAWLGPAIGPDSFAVGPEVRDAFVSRAGDDAGCFRSGTGDRWFADIFGLARARLRRAGLGADAVFGGGVCTVSDPARFFSYRRDGACGRMGAFIWIAGDRSAG</sequence>
<evidence type="ECO:0000256" key="8">
    <source>
        <dbReference type="ARBA" id="ARBA00048968"/>
    </source>
</evidence>
<evidence type="ECO:0000256" key="10">
    <source>
        <dbReference type="RuleBase" id="RU361274"/>
    </source>
</evidence>
<proteinExistence type="inferred from homology"/>
<gene>
    <name evidence="11" type="primary">pgeF</name>
    <name evidence="11" type="ORF">JY500_13310</name>
</gene>
<dbReference type="Pfam" id="PF02578">
    <property type="entry name" value="Cu-oxidase_4"/>
    <property type="match status" value="1"/>
</dbReference>
<protein>
    <recommendedName>
        <fullName evidence="10">Purine nucleoside phosphorylase</fullName>
    </recommendedName>
</protein>
<organism evidence="11 12">
    <name type="scientific">Niveibacterium microcysteis</name>
    <dbReference type="NCBI Taxonomy" id="2811415"/>
    <lineage>
        <taxon>Bacteria</taxon>
        <taxon>Pseudomonadati</taxon>
        <taxon>Pseudomonadota</taxon>
        <taxon>Betaproteobacteria</taxon>
        <taxon>Rhodocyclales</taxon>
        <taxon>Rhodocyclaceae</taxon>
        <taxon>Niveibacterium</taxon>
    </lineage>
</organism>
<keyword evidence="12" id="KW-1185">Reference proteome</keyword>
<evidence type="ECO:0000256" key="5">
    <source>
        <dbReference type="ARBA" id="ARBA00022801"/>
    </source>
</evidence>
<comment type="similarity">
    <text evidence="2 10">Belongs to the purine nucleoside phosphorylase YfiH/LACC1 family.</text>
</comment>
<dbReference type="PANTHER" id="PTHR30616">
    <property type="entry name" value="UNCHARACTERIZED PROTEIN YFIH"/>
    <property type="match status" value="1"/>
</dbReference>
<keyword evidence="6" id="KW-0862">Zinc</keyword>
<dbReference type="Proteomes" id="UP000663570">
    <property type="component" value="Chromosome"/>
</dbReference>
<evidence type="ECO:0000256" key="6">
    <source>
        <dbReference type="ARBA" id="ARBA00022833"/>
    </source>
</evidence>
<dbReference type="EMBL" id="CP071060">
    <property type="protein sequence ID" value="QSI75477.1"/>
    <property type="molecule type" value="Genomic_DNA"/>
</dbReference>
<keyword evidence="3" id="KW-0808">Transferase</keyword>
<evidence type="ECO:0000256" key="1">
    <source>
        <dbReference type="ARBA" id="ARBA00000553"/>
    </source>
</evidence>
<evidence type="ECO:0000313" key="12">
    <source>
        <dbReference type="Proteomes" id="UP000663570"/>
    </source>
</evidence>
<dbReference type="PANTHER" id="PTHR30616:SF2">
    <property type="entry name" value="PURINE NUCLEOSIDE PHOSPHORYLASE LACC1"/>
    <property type="match status" value="1"/>
</dbReference>
<comment type="catalytic activity">
    <reaction evidence="1">
        <text>inosine + phosphate = alpha-D-ribose 1-phosphate + hypoxanthine</text>
        <dbReference type="Rhea" id="RHEA:27646"/>
        <dbReference type="ChEBI" id="CHEBI:17368"/>
        <dbReference type="ChEBI" id="CHEBI:17596"/>
        <dbReference type="ChEBI" id="CHEBI:43474"/>
        <dbReference type="ChEBI" id="CHEBI:57720"/>
        <dbReference type="EC" id="2.4.2.1"/>
    </reaction>
    <physiologicalReaction direction="left-to-right" evidence="1">
        <dbReference type="Rhea" id="RHEA:27647"/>
    </physiologicalReaction>
</comment>
<dbReference type="InterPro" id="IPR011324">
    <property type="entry name" value="Cytotoxic_necrot_fac-like_cat"/>
</dbReference>
<dbReference type="CDD" id="cd16833">
    <property type="entry name" value="YfiH"/>
    <property type="match status" value="1"/>
</dbReference>
<evidence type="ECO:0000256" key="9">
    <source>
        <dbReference type="ARBA" id="ARBA00049893"/>
    </source>
</evidence>
<evidence type="ECO:0000256" key="3">
    <source>
        <dbReference type="ARBA" id="ARBA00022679"/>
    </source>
</evidence>
<evidence type="ECO:0000256" key="2">
    <source>
        <dbReference type="ARBA" id="ARBA00007353"/>
    </source>
</evidence>